<evidence type="ECO:0000313" key="2">
    <source>
        <dbReference type="EMBL" id="KKT33956.1"/>
    </source>
</evidence>
<dbReference type="EMBL" id="LCHM01000086">
    <property type="protein sequence ID" value="KKT33956.1"/>
    <property type="molecule type" value="Genomic_DNA"/>
</dbReference>
<gene>
    <name evidence="2" type="ORF">UW22_C0086G0002</name>
</gene>
<name>A0A0G1GG80_9BACT</name>
<comment type="caution">
    <text evidence="2">The sequence shown here is derived from an EMBL/GenBank/DDBJ whole genome shotgun (WGS) entry which is preliminary data.</text>
</comment>
<feature type="transmembrane region" description="Helical" evidence="1">
    <location>
        <begin position="24"/>
        <end position="44"/>
    </location>
</feature>
<dbReference type="AlphaFoldDB" id="A0A0G1GG80"/>
<evidence type="ECO:0000313" key="3">
    <source>
        <dbReference type="Proteomes" id="UP000034617"/>
    </source>
</evidence>
<accession>A0A0G1GG80</accession>
<keyword evidence="1" id="KW-0812">Transmembrane</keyword>
<proteinExistence type="predicted"/>
<keyword evidence="1" id="KW-0472">Membrane</keyword>
<sequence length="173" mass="18852">MTSYSYLYMENKEDVSQTQEEGSIVYVVGAIIVVAVIVAAVLMWPKNKPKETASPTPENKVVTKPTLTKLVCESEWFNPVVGMPKYYLSAEGGDVSAGTQIECEFTLLKDKEAIIRETKVVPVVQSPERGGTTFKCTTKAVENIPQNTALTFVTTVKNEEGTTASCSGAVTFR</sequence>
<protein>
    <submittedName>
        <fullName evidence="2">Uncharacterized protein</fullName>
    </submittedName>
</protein>
<dbReference type="Proteomes" id="UP000034617">
    <property type="component" value="Unassembled WGS sequence"/>
</dbReference>
<organism evidence="2 3">
    <name type="scientific">Candidatus Gottesmanbacteria bacterium GW2011_GWB1_44_11c</name>
    <dbReference type="NCBI Taxonomy" id="1618447"/>
    <lineage>
        <taxon>Bacteria</taxon>
        <taxon>Candidatus Gottesmaniibacteriota</taxon>
    </lineage>
</organism>
<reference evidence="2 3" key="1">
    <citation type="journal article" date="2015" name="Nature">
        <title>rRNA introns, odd ribosomes, and small enigmatic genomes across a large radiation of phyla.</title>
        <authorList>
            <person name="Brown C.T."/>
            <person name="Hug L.A."/>
            <person name="Thomas B.C."/>
            <person name="Sharon I."/>
            <person name="Castelle C.J."/>
            <person name="Singh A."/>
            <person name="Wilkins M.J."/>
            <person name="Williams K.H."/>
            <person name="Banfield J.F."/>
        </authorList>
    </citation>
    <scope>NUCLEOTIDE SEQUENCE [LARGE SCALE GENOMIC DNA]</scope>
</reference>
<keyword evidence="1" id="KW-1133">Transmembrane helix</keyword>
<evidence type="ECO:0000256" key="1">
    <source>
        <dbReference type="SAM" id="Phobius"/>
    </source>
</evidence>